<feature type="compositionally biased region" description="Pro residues" evidence="1">
    <location>
        <begin position="1"/>
        <end position="18"/>
    </location>
</feature>
<dbReference type="InterPro" id="IPR003675">
    <property type="entry name" value="Rce1/LyrA-like_dom"/>
</dbReference>
<feature type="transmembrane region" description="Helical" evidence="2">
    <location>
        <begin position="209"/>
        <end position="229"/>
    </location>
</feature>
<organism evidence="4 5">
    <name type="scientific">Tautonia sociabilis</name>
    <dbReference type="NCBI Taxonomy" id="2080755"/>
    <lineage>
        <taxon>Bacteria</taxon>
        <taxon>Pseudomonadati</taxon>
        <taxon>Planctomycetota</taxon>
        <taxon>Planctomycetia</taxon>
        <taxon>Isosphaerales</taxon>
        <taxon>Isosphaeraceae</taxon>
        <taxon>Tautonia</taxon>
    </lineage>
</organism>
<evidence type="ECO:0000313" key="4">
    <source>
        <dbReference type="EMBL" id="RUL87189.1"/>
    </source>
</evidence>
<dbReference type="GO" id="GO:0008237">
    <property type="term" value="F:metallopeptidase activity"/>
    <property type="evidence" value="ECO:0007669"/>
    <property type="project" value="UniProtKB-KW"/>
</dbReference>
<protein>
    <submittedName>
        <fullName evidence="4">CPBP family intramembrane metalloprotease</fullName>
    </submittedName>
</protein>
<evidence type="ECO:0000256" key="2">
    <source>
        <dbReference type="SAM" id="Phobius"/>
    </source>
</evidence>
<feature type="transmembrane region" description="Helical" evidence="2">
    <location>
        <begin position="174"/>
        <end position="197"/>
    </location>
</feature>
<evidence type="ECO:0000259" key="3">
    <source>
        <dbReference type="Pfam" id="PF02517"/>
    </source>
</evidence>
<name>A0A432MIR5_9BACT</name>
<dbReference type="GO" id="GO:0080120">
    <property type="term" value="P:CAAX-box protein maturation"/>
    <property type="evidence" value="ECO:0007669"/>
    <property type="project" value="UniProtKB-ARBA"/>
</dbReference>
<keyword evidence="5" id="KW-1185">Reference proteome</keyword>
<keyword evidence="2" id="KW-0812">Transmembrane</keyword>
<keyword evidence="2" id="KW-1133">Transmembrane helix</keyword>
<feature type="region of interest" description="Disordered" evidence="1">
    <location>
        <begin position="1"/>
        <end position="40"/>
    </location>
</feature>
<dbReference type="GO" id="GO:0006508">
    <property type="term" value="P:proteolysis"/>
    <property type="evidence" value="ECO:0007669"/>
    <property type="project" value="UniProtKB-KW"/>
</dbReference>
<feature type="transmembrane region" description="Helical" evidence="2">
    <location>
        <begin position="93"/>
        <end position="111"/>
    </location>
</feature>
<evidence type="ECO:0000313" key="5">
    <source>
        <dbReference type="Proteomes" id="UP000280296"/>
    </source>
</evidence>
<comment type="caution">
    <text evidence="4">The sequence shown here is derived from an EMBL/GenBank/DDBJ whole genome shotgun (WGS) entry which is preliminary data.</text>
</comment>
<proteinExistence type="predicted"/>
<accession>A0A432MIR5</accession>
<feature type="transmembrane region" description="Helical" evidence="2">
    <location>
        <begin position="123"/>
        <end position="145"/>
    </location>
</feature>
<reference evidence="4 5" key="2">
    <citation type="submission" date="2019-01" db="EMBL/GenBank/DDBJ databases">
        <title>Tautonia sociabilis, a novel thermotolerant planctomycete of Isosphaeraceae family, isolated from a 4000 m deep subterranean habitat.</title>
        <authorList>
            <person name="Kovaleva O.L."/>
            <person name="Elcheninov A.G."/>
            <person name="Van Heerden E."/>
            <person name="Toshchakov S.V."/>
            <person name="Novikov A."/>
            <person name="Bonch-Osmolovskaya E.A."/>
            <person name="Kublanov I.V."/>
        </authorList>
    </citation>
    <scope>NUCLEOTIDE SEQUENCE [LARGE SCALE GENOMIC DNA]</scope>
    <source>
        <strain evidence="4 5">GM2012</strain>
    </source>
</reference>
<dbReference type="AlphaFoldDB" id="A0A432MIR5"/>
<dbReference type="EMBL" id="RYZH01000024">
    <property type="protein sequence ID" value="RUL87189.1"/>
    <property type="molecule type" value="Genomic_DNA"/>
</dbReference>
<keyword evidence="4" id="KW-0482">Metalloprotease</keyword>
<reference evidence="4 5" key="1">
    <citation type="submission" date="2018-12" db="EMBL/GenBank/DDBJ databases">
        <authorList>
            <person name="Toschakov S.V."/>
        </authorList>
    </citation>
    <scope>NUCLEOTIDE SEQUENCE [LARGE SCALE GENOMIC DNA]</scope>
    <source>
        <strain evidence="4 5">GM2012</strain>
    </source>
</reference>
<gene>
    <name evidence="4" type="ORF">TsocGM_13230</name>
</gene>
<dbReference type="Proteomes" id="UP000280296">
    <property type="component" value="Unassembled WGS sequence"/>
</dbReference>
<keyword evidence="2" id="KW-0472">Membrane</keyword>
<feature type="domain" description="CAAX prenyl protease 2/Lysostaphin resistance protein A-like" evidence="3">
    <location>
        <begin position="176"/>
        <end position="271"/>
    </location>
</feature>
<evidence type="ECO:0000256" key="1">
    <source>
        <dbReference type="SAM" id="MobiDB-lite"/>
    </source>
</evidence>
<sequence>MRPPLDPPPGRSPMPPPSRTNRRPAPEPAPASSSSRPRLPDGYWSASRGASAALLIVLPLLAGYEGGLASLGGDPALRTGVDSWIQQAIPPQWGLPAWAPSLTIALALVCWRVAEPGRFRPRWLPVAAVESTLLGAGLLGLYLLFDRWLAGLGGLVYLRADSWPSGLPIDPSRAIGLVGAGIFEEAAFRLGLLGLLYAALRVLHVPNALATAMAASGSALAFSLAHHVHEPPGDFAPSVFLFRWLAGVYFAWVFILRGFGIAVGTHVAYDLLVAAYPWPDR</sequence>
<dbReference type="Pfam" id="PF02517">
    <property type="entry name" value="Rce1-like"/>
    <property type="match status" value="1"/>
</dbReference>
<feature type="transmembrane region" description="Helical" evidence="2">
    <location>
        <begin position="249"/>
        <end position="272"/>
    </location>
</feature>
<keyword evidence="4" id="KW-0378">Hydrolase</keyword>
<dbReference type="GO" id="GO:0004175">
    <property type="term" value="F:endopeptidase activity"/>
    <property type="evidence" value="ECO:0007669"/>
    <property type="project" value="UniProtKB-ARBA"/>
</dbReference>
<keyword evidence="4" id="KW-0645">Protease</keyword>